<evidence type="ECO:0000256" key="2">
    <source>
        <dbReference type="ARBA" id="ARBA00023027"/>
    </source>
</evidence>
<dbReference type="GeneID" id="301035456"/>
<proteinExistence type="predicted"/>
<dbReference type="InterPro" id="IPR008927">
    <property type="entry name" value="6-PGluconate_DH-like_C_sf"/>
</dbReference>
<evidence type="ECO:0000313" key="6">
    <source>
        <dbReference type="Proteomes" id="UP001214301"/>
    </source>
</evidence>
<dbReference type="RefSeq" id="WP_238338593.1">
    <property type="nucleotide sequence ID" value="NZ_CP116669.1"/>
</dbReference>
<evidence type="ECO:0000313" key="5">
    <source>
        <dbReference type="EMBL" id="WCH98103.1"/>
    </source>
</evidence>
<gene>
    <name evidence="5" type="ORF">PMC74_15090</name>
</gene>
<accession>A0ABY7R4F9</accession>
<keyword evidence="6" id="KW-1185">Reference proteome</keyword>
<dbReference type="PANTHER" id="PTHR43060:SF15">
    <property type="entry name" value="3-HYDROXYISOBUTYRATE DEHYDROGENASE-LIKE 1, MITOCHONDRIAL-RELATED"/>
    <property type="match status" value="1"/>
</dbReference>
<feature type="domain" description="6-phosphogluconate dehydrogenase NADP-binding" evidence="3">
    <location>
        <begin position="1"/>
        <end position="146"/>
    </location>
</feature>
<evidence type="ECO:0000259" key="3">
    <source>
        <dbReference type="Pfam" id="PF03446"/>
    </source>
</evidence>
<dbReference type="SUPFAM" id="SSF51735">
    <property type="entry name" value="NAD(P)-binding Rossmann-fold domains"/>
    <property type="match status" value="1"/>
</dbReference>
<sequence length="284" mass="30123">MATHLLSAYPGLLVSSASGQAYAALERLGAQPTDERKALAACDTVFLCLPDDQVVEQVLFSAQGLAQWMRPGSTVVDTSTLGYAQTLDIARRLASLGVRFMDAPVSGMAQRAGDGTLTAMCGGQAEVVEQMRPYLQTMASTILHMGPVGSGQLAKLINQLLYNINIAALAEILPMACKLGLDAQQVSRVVNTGTGRSHASEYFLPHILAGSFTSSYPLQDAYKDMRHGAQLSAEMGLPLPVLAAATATYQTALLQGHGSQDKGAMIKVFEALLDVQFRTPPATH</sequence>
<evidence type="ECO:0000259" key="4">
    <source>
        <dbReference type="Pfam" id="PF14833"/>
    </source>
</evidence>
<dbReference type="Gene3D" id="3.40.50.720">
    <property type="entry name" value="NAD(P)-binding Rossmann-like Domain"/>
    <property type="match status" value="1"/>
</dbReference>
<dbReference type="InterPro" id="IPR029154">
    <property type="entry name" value="HIBADH-like_NADP-bd"/>
</dbReference>
<reference evidence="5 6" key="1">
    <citation type="journal article" date="2020" name="Front. Microbiol.">
        <title>Toward Biorecycling: Isolation of a Soil Bacterium That Grows on a Polyurethane Oligomer and Monomer.</title>
        <authorList>
            <person name="Espinosa M.J.C."/>
            <person name="Blanco A.C."/>
            <person name="Schmidgall T."/>
            <person name="Atanasoff-Kardjalieff A.K."/>
            <person name="Kappelmeyer U."/>
            <person name="Tischler D."/>
            <person name="Pieper D.H."/>
            <person name="Heipieper H.J."/>
            <person name="Eberlein C."/>
        </authorList>
    </citation>
    <scope>NUCLEOTIDE SEQUENCE [LARGE SCALE GENOMIC DNA]</scope>
    <source>
        <strain evidence="5 6">TDA1</strain>
    </source>
</reference>
<feature type="domain" description="3-hydroxyisobutyrate dehydrogenase-like NAD-binding" evidence="4">
    <location>
        <begin position="149"/>
        <end position="268"/>
    </location>
</feature>
<dbReference type="Proteomes" id="UP001214301">
    <property type="component" value="Chromosome"/>
</dbReference>
<keyword evidence="1" id="KW-0560">Oxidoreductase</keyword>
<dbReference type="InterPro" id="IPR006115">
    <property type="entry name" value="6PGDH_NADP-bd"/>
</dbReference>
<name>A0ABY7R4F9_9PSED</name>
<evidence type="ECO:0000256" key="1">
    <source>
        <dbReference type="ARBA" id="ARBA00023002"/>
    </source>
</evidence>
<keyword evidence="2" id="KW-0520">NAD</keyword>
<dbReference type="Gene3D" id="1.10.1040.10">
    <property type="entry name" value="N-(1-d-carboxylethyl)-l-norvaline Dehydrogenase, domain 2"/>
    <property type="match status" value="1"/>
</dbReference>
<organism evidence="5 6">
    <name type="scientific">Pseudomonas capeferrum</name>
    <dbReference type="NCBI Taxonomy" id="1495066"/>
    <lineage>
        <taxon>Bacteria</taxon>
        <taxon>Pseudomonadati</taxon>
        <taxon>Pseudomonadota</taxon>
        <taxon>Gammaproteobacteria</taxon>
        <taxon>Pseudomonadales</taxon>
        <taxon>Pseudomonadaceae</taxon>
        <taxon>Pseudomonas</taxon>
    </lineage>
</organism>
<protein>
    <submittedName>
        <fullName evidence="5">NAD(P)-dependent oxidoreductase</fullName>
    </submittedName>
</protein>
<dbReference type="PANTHER" id="PTHR43060">
    <property type="entry name" value="3-HYDROXYISOBUTYRATE DEHYDROGENASE-LIKE 1, MITOCHONDRIAL-RELATED"/>
    <property type="match status" value="1"/>
</dbReference>
<dbReference type="InterPro" id="IPR013328">
    <property type="entry name" value="6PGD_dom2"/>
</dbReference>
<dbReference type="PIRSF" id="PIRSF000103">
    <property type="entry name" value="HIBADH"/>
    <property type="match status" value="1"/>
</dbReference>
<dbReference type="SUPFAM" id="SSF48179">
    <property type="entry name" value="6-phosphogluconate dehydrogenase C-terminal domain-like"/>
    <property type="match status" value="1"/>
</dbReference>
<dbReference type="InterPro" id="IPR015815">
    <property type="entry name" value="HIBADH-related"/>
</dbReference>
<dbReference type="EMBL" id="CP116669">
    <property type="protein sequence ID" value="WCH98103.1"/>
    <property type="molecule type" value="Genomic_DNA"/>
</dbReference>
<dbReference type="Pfam" id="PF14833">
    <property type="entry name" value="NAD_binding_11"/>
    <property type="match status" value="1"/>
</dbReference>
<dbReference type="InterPro" id="IPR036291">
    <property type="entry name" value="NAD(P)-bd_dom_sf"/>
</dbReference>
<dbReference type="Pfam" id="PF03446">
    <property type="entry name" value="NAD_binding_2"/>
    <property type="match status" value="1"/>
</dbReference>